<dbReference type="PANTHER" id="PTHR37535:SF4">
    <property type="entry name" value="FLUG DOMAIN-CONTAINING PROTEIN"/>
    <property type="match status" value="1"/>
</dbReference>
<name>A0ABP0BW20_9PEZI</name>
<dbReference type="Proteomes" id="UP001642482">
    <property type="component" value="Unassembled WGS sequence"/>
</dbReference>
<comment type="caution">
    <text evidence="2">The sequence shown here is derived from an EMBL/GenBank/DDBJ whole genome shotgun (WGS) entry which is preliminary data.</text>
</comment>
<sequence length="352" mass="41529">MARQSLDAGFEKPIEPKVWRRGAGNAANGKAPDATRDQMMRHDPKWATFNSAYINERVKFHLQNAVLDEPYEDALLSMLSHMSALRDPRARSDMVPDEVWRDLPPDPEIVRLQEERAKLKKGQYRIKGRKEEQKVRDLTKTIRTKLAQRDKAIQKTYRQYYFYQRPTWDIERQARGELQEEYSEPVIEYRIPERARLAELFSGQSDDLNPAELTQRRIEAGELMAALCQKRDTVKLRRIHQKSHNTAHSEEEESPRPDPFPLLMGKTQCPRCVGDERQTYQERIFSYCRSSVMNDHFDHQHLKEMEEMERSHLVFCDHPKCKEEGVKLKDLDHFRNHVQKVHGITLRPRRSG</sequence>
<dbReference type="PANTHER" id="PTHR37535">
    <property type="entry name" value="FLUG DOMAIN PROTEIN"/>
    <property type="match status" value="1"/>
</dbReference>
<evidence type="ECO:0008006" key="4">
    <source>
        <dbReference type="Google" id="ProtNLM"/>
    </source>
</evidence>
<reference evidence="2 3" key="1">
    <citation type="submission" date="2024-01" db="EMBL/GenBank/DDBJ databases">
        <authorList>
            <person name="Allen C."/>
            <person name="Tagirdzhanova G."/>
        </authorList>
    </citation>
    <scope>NUCLEOTIDE SEQUENCE [LARGE SCALE GENOMIC DNA]</scope>
</reference>
<proteinExistence type="predicted"/>
<dbReference type="Pfam" id="PF11917">
    <property type="entry name" value="DUF3435"/>
    <property type="match status" value="1"/>
</dbReference>
<evidence type="ECO:0000256" key="1">
    <source>
        <dbReference type="SAM" id="MobiDB-lite"/>
    </source>
</evidence>
<evidence type="ECO:0000313" key="2">
    <source>
        <dbReference type="EMBL" id="CAK7223793.1"/>
    </source>
</evidence>
<dbReference type="EMBL" id="CAWUHD010000052">
    <property type="protein sequence ID" value="CAK7223793.1"/>
    <property type="molecule type" value="Genomic_DNA"/>
</dbReference>
<gene>
    <name evidence="2" type="ORF">SEUCBS140593_005350</name>
</gene>
<protein>
    <recommendedName>
        <fullName evidence="4">FluG domain-containing protein</fullName>
    </recommendedName>
</protein>
<evidence type="ECO:0000313" key="3">
    <source>
        <dbReference type="Proteomes" id="UP001642482"/>
    </source>
</evidence>
<feature type="region of interest" description="Disordered" evidence="1">
    <location>
        <begin position="240"/>
        <end position="261"/>
    </location>
</feature>
<dbReference type="InterPro" id="IPR021842">
    <property type="entry name" value="DUF3435"/>
</dbReference>
<feature type="region of interest" description="Disordered" evidence="1">
    <location>
        <begin position="13"/>
        <end position="39"/>
    </location>
</feature>
<organism evidence="2 3">
    <name type="scientific">Sporothrix eucalyptigena</name>
    <dbReference type="NCBI Taxonomy" id="1812306"/>
    <lineage>
        <taxon>Eukaryota</taxon>
        <taxon>Fungi</taxon>
        <taxon>Dikarya</taxon>
        <taxon>Ascomycota</taxon>
        <taxon>Pezizomycotina</taxon>
        <taxon>Sordariomycetes</taxon>
        <taxon>Sordariomycetidae</taxon>
        <taxon>Ophiostomatales</taxon>
        <taxon>Ophiostomataceae</taxon>
        <taxon>Sporothrix</taxon>
    </lineage>
</organism>
<keyword evidence="3" id="KW-1185">Reference proteome</keyword>
<accession>A0ABP0BW20</accession>